<evidence type="ECO:0000256" key="3">
    <source>
        <dbReference type="ARBA" id="ARBA00022832"/>
    </source>
</evidence>
<comment type="catalytic activity">
    <reaction evidence="4">
        <text>a (3S)-3-hydroxyacyl-CoA = a (2E)-enoyl-CoA + H2O</text>
        <dbReference type="Rhea" id="RHEA:16105"/>
        <dbReference type="ChEBI" id="CHEBI:15377"/>
        <dbReference type="ChEBI" id="CHEBI:57318"/>
        <dbReference type="ChEBI" id="CHEBI:58856"/>
        <dbReference type="EC" id="4.2.1.17"/>
    </reaction>
</comment>
<evidence type="ECO:0000313" key="8">
    <source>
        <dbReference type="Proteomes" id="UP000193577"/>
    </source>
</evidence>
<keyword evidence="8" id="KW-1185">Reference proteome</keyword>
<dbReference type="GO" id="GO:0016853">
    <property type="term" value="F:isomerase activity"/>
    <property type="evidence" value="ECO:0007669"/>
    <property type="project" value="InterPro"/>
</dbReference>
<dbReference type="EMBL" id="NCXO01000006">
    <property type="protein sequence ID" value="OSC35078.1"/>
    <property type="molecule type" value="Genomic_DNA"/>
</dbReference>
<evidence type="ECO:0000256" key="6">
    <source>
        <dbReference type="RuleBase" id="RU003707"/>
    </source>
</evidence>
<evidence type="ECO:0000256" key="2">
    <source>
        <dbReference type="ARBA" id="ARBA00005254"/>
    </source>
</evidence>
<sequence length="313" mass="34885">MIWRSGCSSASCSPRTIPTRPRNPFPVVTVWRSVSVTVNNPRQSLSAADRVVTSVRDQVAYVTLNRPDKYNGVDFAMLRGLVAAAKRIEKDRDIRAVLLQGSGSAFCAGLDFSVFREESSLSQLRAAGKWPGKRTNLFQQAIWVWRTLPVPVIAVVDGYCYGAGFQLALAADFRYTTPDCEFSIMEGKYGLIPDMTGSVTLRELVPMDIAKRLTMTAEVFDGRAAKEYGLVTEVSDEPLADAEAFTAQLLTRSPDGLAAAKRLFHDTWTRPPRRAFWTETVLQLRLITGANHKIARKAAASKDQPRWRRRSLR</sequence>
<dbReference type="NCBIfam" id="NF005699">
    <property type="entry name" value="PRK07509.1"/>
    <property type="match status" value="1"/>
</dbReference>
<dbReference type="Proteomes" id="UP000193577">
    <property type="component" value="Unassembled WGS sequence"/>
</dbReference>
<evidence type="ECO:0000256" key="4">
    <source>
        <dbReference type="ARBA" id="ARBA00023709"/>
    </source>
</evidence>
<dbReference type="InterPro" id="IPR018376">
    <property type="entry name" value="Enoyl-CoA_hyd/isom_CS"/>
</dbReference>
<comment type="function">
    <text evidence="1">Could possibly oxidize fatty acids using specific components.</text>
</comment>
<proteinExistence type="inferred from homology"/>
<dbReference type="InterPro" id="IPR029045">
    <property type="entry name" value="ClpP/crotonase-like_dom_sf"/>
</dbReference>
<evidence type="ECO:0000256" key="1">
    <source>
        <dbReference type="ARBA" id="ARBA00002994"/>
    </source>
</evidence>
<dbReference type="PANTHER" id="PTHR43149:SF1">
    <property type="entry name" value="DELTA(3,5)-DELTA(2,4)-DIENOYL-COA ISOMERASE, MITOCHONDRIAL"/>
    <property type="match status" value="1"/>
</dbReference>
<dbReference type="CDD" id="cd06558">
    <property type="entry name" value="crotonase-like"/>
    <property type="match status" value="1"/>
</dbReference>
<dbReference type="PANTHER" id="PTHR43149">
    <property type="entry name" value="ENOYL-COA HYDRATASE"/>
    <property type="match status" value="1"/>
</dbReference>
<dbReference type="Pfam" id="PF00378">
    <property type="entry name" value="ECH_1"/>
    <property type="match status" value="1"/>
</dbReference>
<dbReference type="GO" id="GO:0004300">
    <property type="term" value="F:enoyl-CoA hydratase activity"/>
    <property type="evidence" value="ECO:0007669"/>
    <property type="project" value="UniProtKB-EC"/>
</dbReference>
<dbReference type="GO" id="GO:0006631">
    <property type="term" value="P:fatty acid metabolic process"/>
    <property type="evidence" value="ECO:0007669"/>
    <property type="project" value="UniProtKB-KW"/>
</dbReference>
<comment type="catalytic activity">
    <reaction evidence="5">
        <text>a 4-saturated-(3S)-3-hydroxyacyl-CoA = a (3E)-enoyl-CoA + H2O</text>
        <dbReference type="Rhea" id="RHEA:20724"/>
        <dbReference type="ChEBI" id="CHEBI:15377"/>
        <dbReference type="ChEBI" id="CHEBI:58521"/>
        <dbReference type="ChEBI" id="CHEBI:137480"/>
        <dbReference type="EC" id="4.2.1.17"/>
    </reaction>
</comment>
<evidence type="ECO:0000256" key="5">
    <source>
        <dbReference type="ARBA" id="ARBA00023717"/>
    </source>
</evidence>
<gene>
    <name evidence="7" type="ORF">B8W67_04655</name>
</gene>
<protein>
    <submittedName>
        <fullName evidence="7">Enoyl-CoA hydratase</fullName>
    </submittedName>
</protein>
<dbReference type="InterPro" id="IPR045002">
    <property type="entry name" value="Ech1-like"/>
</dbReference>
<keyword evidence="3" id="KW-0276">Fatty acid metabolism</keyword>
<comment type="similarity">
    <text evidence="2 6">Belongs to the enoyl-CoA hydratase/isomerase family.</text>
</comment>
<organism evidence="7 8">
    <name type="scientific">Mycolicibacillus koreensis</name>
    <dbReference type="NCBI Taxonomy" id="1069220"/>
    <lineage>
        <taxon>Bacteria</taxon>
        <taxon>Bacillati</taxon>
        <taxon>Actinomycetota</taxon>
        <taxon>Actinomycetes</taxon>
        <taxon>Mycobacteriales</taxon>
        <taxon>Mycobacteriaceae</taxon>
        <taxon>Mycolicibacillus</taxon>
    </lineage>
</organism>
<dbReference type="Gene3D" id="3.90.226.10">
    <property type="entry name" value="2-enoyl-CoA Hydratase, Chain A, domain 1"/>
    <property type="match status" value="1"/>
</dbReference>
<dbReference type="AlphaFoldDB" id="A0AA91PGB3"/>
<comment type="caution">
    <text evidence="7">The sequence shown here is derived from an EMBL/GenBank/DDBJ whole genome shotgun (WGS) entry which is preliminary data.</text>
</comment>
<dbReference type="PROSITE" id="PS00166">
    <property type="entry name" value="ENOYL_COA_HYDRATASE"/>
    <property type="match status" value="1"/>
</dbReference>
<evidence type="ECO:0000313" key="7">
    <source>
        <dbReference type="EMBL" id="OSC35078.1"/>
    </source>
</evidence>
<accession>A0AA91PGB3</accession>
<keyword evidence="3" id="KW-0443">Lipid metabolism</keyword>
<name>A0AA91PGB3_9MYCO</name>
<reference evidence="7 8" key="1">
    <citation type="submission" date="2017-04" db="EMBL/GenBank/DDBJ databases">
        <title>The new phylogeny of genus Mycobacterium.</title>
        <authorList>
            <person name="Tortoli E."/>
            <person name="Trovato A."/>
            <person name="Cirillo D.M."/>
        </authorList>
    </citation>
    <scope>NUCLEOTIDE SEQUENCE [LARGE SCALE GENOMIC DNA]</scope>
    <source>
        <strain evidence="7 8">KCTC 19819</strain>
    </source>
</reference>
<dbReference type="InterPro" id="IPR001753">
    <property type="entry name" value="Enoyl-CoA_hydra/iso"/>
</dbReference>
<dbReference type="SUPFAM" id="SSF52096">
    <property type="entry name" value="ClpP/crotonase"/>
    <property type="match status" value="1"/>
</dbReference>